<keyword evidence="3" id="KW-1185">Reference proteome</keyword>
<name>A0ABP9KUG9_9RHOB</name>
<feature type="region of interest" description="Disordered" evidence="1">
    <location>
        <begin position="1"/>
        <end position="31"/>
    </location>
</feature>
<dbReference type="EMBL" id="BAABHW010000001">
    <property type="protein sequence ID" value="GAA5063950.1"/>
    <property type="molecule type" value="Genomic_DNA"/>
</dbReference>
<feature type="compositionally biased region" description="Polar residues" evidence="1">
    <location>
        <begin position="9"/>
        <end position="28"/>
    </location>
</feature>
<accession>A0ABP9KUG9</accession>
<dbReference type="Proteomes" id="UP001499910">
    <property type="component" value="Unassembled WGS sequence"/>
</dbReference>
<reference evidence="3" key="1">
    <citation type="journal article" date="2019" name="Int. J. Syst. Evol. Microbiol.">
        <title>The Global Catalogue of Microorganisms (GCM) 10K type strain sequencing project: providing services to taxonomists for standard genome sequencing and annotation.</title>
        <authorList>
            <consortium name="The Broad Institute Genomics Platform"/>
            <consortium name="The Broad Institute Genome Sequencing Center for Infectious Disease"/>
            <person name="Wu L."/>
            <person name="Ma J."/>
        </authorList>
    </citation>
    <scope>NUCLEOTIDE SEQUENCE [LARGE SCALE GENOMIC DNA]</scope>
    <source>
        <strain evidence="3">JCM 18015</strain>
    </source>
</reference>
<organism evidence="2 3">
    <name type="scientific">[Roseibacterium] beibuensis</name>
    <dbReference type="NCBI Taxonomy" id="1193142"/>
    <lineage>
        <taxon>Bacteria</taxon>
        <taxon>Pseudomonadati</taxon>
        <taxon>Pseudomonadota</taxon>
        <taxon>Alphaproteobacteria</taxon>
        <taxon>Rhodobacterales</taxon>
        <taxon>Roseobacteraceae</taxon>
        <taxon>Roseicyclus</taxon>
    </lineage>
</organism>
<comment type="caution">
    <text evidence="2">The sequence shown here is derived from an EMBL/GenBank/DDBJ whole genome shotgun (WGS) entry which is preliminary data.</text>
</comment>
<evidence type="ECO:0000256" key="1">
    <source>
        <dbReference type="SAM" id="MobiDB-lite"/>
    </source>
</evidence>
<evidence type="ECO:0000313" key="2">
    <source>
        <dbReference type="EMBL" id="GAA5063950.1"/>
    </source>
</evidence>
<evidence type="ECO:0000313" key="3">
    <source>
        <dbReference type="Proteomes" id="UP001499910"/>
    </source>
</evidence>
<proteinExistence type="predicted"/>
<protein>
    <submittedName>
        <fullName evidence="2">Uncharacterized protein</fullName>
    </submittedName>
</protein>
<gene>
    <name evidence="2" type="ORF">GCM10023209_00010</name>
</gene>
<sequence>MWIWLSSDPAGTTSKPTSGWETGSADPQSEQKHFTWRVPDSWNVLMLSAPDTQVRLAVDENKFAEWADPLSLRQREQ</sequence>